<dbReference type="PANTHER" id="PTHR32246:SF173">
    <property type="entry name" value="C2 DOMAIN-CONTAINING PROTEIN"/>
    <property type="match status" value="1"/>
</dbReference>
<name>A0A8T2SE93_CERRI</name>
<dbReference type="Proteomes" id="UP000825935">
    <property type="component" value="Chromosome 20"/>
</dbReference>
<dbReference type="PANTHER" id="PTHR32246">
    <property type="entry name" value="INGRESSION PROTEIN FIC1"/>
    <property type="match status" value="1"/>
</dbReference>
<dbReference type="InterPro" id="IPR000008">
    <property type="entry name" value="C2_dom"/>
</dbReference>
<accession>A0A8T2SE93</accession>
<dbReference type="InterPro" id="IPR035892">
    <property type="entry name" value="C2_domain_sf"/>
</dbReference>
<protein>
    <recommendedName>
        <fullName evidence="1">C2 domain-containing protein</fullName>
    </recommendedName>
</protein>
<sequence length="298" mass="33073">MEEYELYVNVISAEDLKDVRHLERMQTYAVVRIDSGGQLDASPEFETRVDEVGGCNPVWNEEFFLTFSQKSSKSLIIEILSEGLLGSKPVGKVEIPLDGLKEGGDFKYINKKVTLPNGDHQGKLYLSYNMQKKPTPKASSEHLPRSILKSSVSKPSPSLLKKRVSFKDVMISEPAYDAKDYSVTSPSPVGNVAIADKSMPAVTEEHEVLDLGKLTGLEDNAIVDANRWVEPPLVHGLDVAPMRLDGLLHTPKPAEVECWSFDEDYQHLQGESISLLSEPLRYPFGSLFKGNLGRILLS</sequence>
<dbReference type="AlphaFoldDB" id="A0A8T2SE93"/>
<organism evidence="2 3">
    <name type="scientific">Ceratopteris richardii</name>
    <name type="common">Triangle waterfern</name>
    <dbReference type="NCBI Taxonomy" id="49495"/>
    <lineage>
        <taxon>Eukaryota</taxon>
        <taxon>Viridiplantae</taxon>
        <taxon>Streptophyta</taxon>
        <taxon>Embryophyta</taxon>
        <taxon>Tracheophyta</taxon>
        <taxon>Polypodiopsida</taxon>
        <taxon>Polypodiidae</taxon>
        <taxon>Polypodiales</taxon>
        <taxon>Pteridineae</taxon>
        <taxon>Pteridaceae</taxon>
        <taxon>Parkerioideae</taxon>
        <taxon>Ceratopteris</taxon>
    </lineage>
</organism>
<dbReference type="PROSITE" id="PS50004">
    <property type="entry name" value="C2"/>
    <property type="match status" value="1"/>
</dbReference>
<keyword evidence="3" id="KW-1185">Reference proteome</keyword>
<dbReference type="OrthoDB" id="1909968at2759"/>
<dbReference type="Pfam" id="PF00168">
    <property type="entry name" value="C2"/>
    <property type="match status" value="1"/>
</dbReference>
<dbReference type="Gene3D" id="2.60.40.150">
    <property type="entry name" value="C2 domain"/>
    <property type="match status" value="1"/>
</dbReference>
<dbReference type="SUPFAM" id="SSF49562">
    <property type="entry name" value="C2 domain (Calcium/lipid-binding domain, CaLB)"/>
    <property type="match status" value="1"/>
</dbReference>
<comment type="caution">
    <text evidence="2">The sequence shown here is derived from an EMBL/GenBank/DDBJ whole genome shotgun (WGS) entry which is preliminary data.</text>
</comment>
<dbReference type="EMBL" id="CM035425">
    <property type="protein sequence ID" value="KAH7331426.1"/>
    <property type="molecule type" value="Genomic_DNA"/>
</dbReference>
<evidence type="ECO:0000313" key="2">
    <source>
        <dbReference type="EMBL" id="KAH7331426.1"/>
    </source>
</evidence>
<proteinExistence type="predicted"/>
<evidence type="ECO:0000313" key="3">
    <source>
        <dbReference type="Proteomes" id="UP000825935"/>
    </source>
</evidence>
<feature type="domain" description="C2" evidence="1">
    <location>
        <begin position="1"/>
        <end position="110"/>
    </location>
</feature>
<evidence type="ECO:0000259" key="1">
    <source>
        <dbReference type="PROSITE" id="PS50004"/>
    </source>
</evidence>
<dbReference type="EMBL" id="CM035425">
    <property type="protein sequence ID" value="KAH7331425.1"/>
    <property type="molecule type" value="Genomic_DNA"/>
</dbReference>
<reference evidence="2" key="1">
    <citation type="submission" date="2021-08" db="EMBL/GenBank/DDBJ databases">
        <title>WGS assembly of Ceratopteris richardii.</title>
        <authorList>
            <person name="Marchant D.B."/>
            <person name="Chen G."/>
            <person name="Jenkins J."/>
            <person name="Shu S."/>
            <person name="Leebens-Mack J."/>
            <person name="Grimwood J."/>
            <person name="Schmutz J."/>
            <person name="Soltis P."/>
            <person name="Soltis D."/>
            <person name="Chen Z.-H."/>
        </authorList>
    </citation>
    <scope>NUCLEOTIDE SEQUENCE</scope>
    <source>
        <strain evidence="2">Whitten #5841</strain>
        <tissue evidence="2">Leaf</tissue>
    </source>
</reference>
<dbReference type="SMART" id="SM00239">
    <property type="entry name" value="C2"/>
    <property type="match status" value="1"/>
</dbReference>
<gene>
    <name evidence="2" type="ORF">KP509_20G032300</name>
</gene>